<feature type="region of interest" description="Disordered" evidence="1">
    <location>
        <begin position="258"/>
        <end position="334"/>
    </location>
</feature>
<dbReference type="EMBL" id="QHKS01000031">
    <property type="protein sequence ID" value="RDJ98683.1"/>
    <property type="molecule type" value="Genomic_DNA"/>
</dbReference>
<proteinExistence type="predicted"/>
<name>A0A370MZ71_9BURK</name>
<sequence length="349" mass="35902">MSIFSKIKHAFQHIGHDIEKAAKSVAHGVEHVAHVLEKDFKKVLQDALAMTEALMQGNMKLAMQDLLKTADDVGKAATDAATASAEATLEGLQGLHLGKGFDKVLNSVEKGVETVKKDVNEGVDAAAQDLVSSVEGVVSGSVNAVKDLAHGNFKGMVNDLAQVGEDALEAAADLTPEGLGATVAASTLAAAHIGSETLDNTIAAAMHGGVGKVIKSVSEMEVSQGAQKLGDKLLGGGSAETATATGGDAVALMAMASASGGSGRRGGHRGVEGSHDTRSAEGETPKNGSAEGHKQDGKTETRSDSREKQDNSKDKEKEKDEKTLQAGPPPGVLDTLLLSYLADNQRRVA</sequence>
<evidence type="ECO:0000313" key="2">
    <source>
        <dbReference type="EMBL" id="RDJ98683.1"/>
    </source>
</evidence>
<gene>
    <name evidence="2" type="ORF">DLM46_32315</name>
</gene>
<feature type="compositionally biased region" description="Basic and acidic residues" evidence="1">
    <location>
        <begin position="291"/>
        <end position="323"/>
    </location>
</feature>
<protein>
    <submittedName>
        <fullName evidence="2">Uncharacterized protein</fullName>
    </submittedName>
</protein>
<dbReference type="AlphaFoldDB" id="A0A370MZ71"/>
<dbReference type="Proteomes" id="UP000254875">
    <property type="component" value="Unassembled WGS sequence"/>
</dbReference>
<feature type="compositionally biased region" description="Basic and acidic residues" evidence="1">
    <location>
        <begin position="269"/>
        <end position="284"/>
    </location>
</feature>
<evidence type="ECO:0000256" key="1">
    <source>
        <dbReference type="SAM" id="MobiDB-lite"/>
    </source>
</evidence>
<accession>A0A370MZ71</accession>
<organism evidence="2 3">
    <name type="scientific">Paraburkholderia lacunae</name>
    <dbReference type="NCBI Taxonomy" id="2211104"/>
    <lineage>
        <taxon>Bacteria</taxon>
        <taxon>Pseudomonadati</taxon>
        <taxon>Pseudomonadota</taxon>
        <taxon>Betaproteobacteria</taxon>
        <taxon>Burkholderiales</taxon>
        <taxon>Burkholderiaceae</taxon>
        <taxon>Paraburkholderia</taxon>
    </lineage>
</organism>
<comment type="caution">
    <text evidence="2">The sequence shown here is derived from an EMBL/GenBank/DDBJ whole genome shotgun (WGS) entry which is preliminary data.</text>
</comment>
<reference evidence="3" key="1">
    <citation type="submission" date="2018-05" db="EMBL/GenBank/DDBJ databases">
        <authorList>
            <person name="Feng T."/>
        </authorList>
    </citation>
    <scope>NUCLEOTIDE SEQUENCE [LARGE SCALE GENOMIC DNA]</scope>
    <source>
        <strain evidence="3">S27</strain>
    </source>
</reference>
<keyword evidence="3" id="KW-1185">Reference proteome</keyword>
<evidence type="ECO:0000313" key="3">
    <source>
        <dbReference type="Proteomes" id="UP000254875"/>
    </source>
</evidence>